<name>A0ACC2S5E8_9FUNG</name>
<comment type="caution">
    <text evidence="1">The sequence shown here is derived from an EMBL/GenBank/DDBJ whole genome shotgun (WGS) entry which is preliminary data.</text>
</comment>
<evidence type="ECO:0000313" key="1">
    <source>
        <dbReference type="EMBL" id="KAJ9057559.1"/>
    </source>
</evidence>
<proteinExistence type="predicted"/>
<dbReference type="Proteomes" id="UP001165960">
    <property type="component" value="Unassembled WGS sequence"/>
</dbReference>
<keyword evidence="2" id="KW-1185">Reference proteome</keyword>
<reference evidence="1" key="1">
    <citation type="submission" date="2022-04" db="EMBL/GenBank/DDBJ databases">
        <title>Genome of the entomopathogenic fungus Entomophthora muscae.</title>
        <authorList>
            <person name="Elya C."/>
            <person name="Lovett B.R."/>
            <person name="Lee E."/>
            <person name="Macias A.M."/>
            <person name="Hajek A.E."/>
            <person name="De Bivort B.L."/>
            <person name="Kasson M.T."/>
            <person name="De Fine Licht H.H."/>
            <person name="Stajich J.E."/>
        </authorList>
    </citation>
    <scope>NUCLEOTIDE SEQUENCE</scope>
    <source>
        <strain evidence="1">Berkeley</strain>
    </source>
</reference>
<evidence type="ECO:0000313" key="2">
    <source>
        <dbReference type="Proteomes" id="UP001165960"/>
    </source>
</evidence>
<protein>
    <submittedName>
        <fullName evidence="1">Uncharacterized protein</fullName>
    </submittedName>
</protein>
<sequence length="127" mass="13851">MKPSVAGLIRPEANTAMPVLIAEAKRTEKCANMEYFACNSNCSSNSNERENSNGNKHQNNNHSNSNSNQNNDNHSQSVNRSCPKKEDTTKVNNAETATCYESDPTFSDIKGVKFSGIHSLGSLSPIE</sequence>
<gene>
    <name evidence="1" type="ORF">DSO57_1021500</name>
</gene>
<organism evidence="1 2">
    <name type="scientific">Entomophthora muscae</name>
    <dbReference type="NCBI Taxonomy" id="34485"/>
    <lineage>
        <taxon>Eukaryota</taxon>
        <taxon>Fungi</taxon>
        <taxon>Fungi incertae sedis</taxon>
        <taxon>Zoopagomycota</taxon>
        <taxon>Entomophthoromycotina</taxon>
        <taxon>Entomophthoromycetes</taxon>
        <taxon>Entomophthorales</taxon>
        <taxon>Entomophthoraceae</taxon>
        <taxon>Entomophthora</taxon>
    </lineage>
</organism>
<dbReference type="EMBL" id="QTSX02005784">
    <property type="protein sequence ID" value="KAJ9057559.1"/>
    <property type="molecule type" value="Genomic_DNA"/>
</dbReference>
<accession>A0ACC2S5E8</accession>